<evidence type="ECO:0000313" key="1">
    <source>
        <dbReference type="EMBL" id="QJT70636.1"/>
    </source>
</evidence>
<dbReference type="EMBL" id="MT360682">
    <property type="protein sequence ID" value="QJT70636.1"/>
    <property type="molecule type" value="Genomic_DNA"/>
</dbReference>
<protein>
    <submittedName>
        <fullName evidence="1">DNA primase</fullName>
    </submittedName>
</protein>
<organism evidence="1">
    <name type="scientific">Vibrio phage Vc1</name>
    <dbReference type="NCBI Taxonomy" id="1480731"/>
    <lineage>
        <taxon>Viruses</taxon>
        <taxon>Duplodnaviria</taxon>
        <taxon>Heunggongvirae</taxon>
        <taxon>Uroviricota</taxon>
        <taxon>Caudoviricetes</taxon>
        <taxon>Drexlerviridae</taxon>
        <taxon>Jhansiroadvirus</taxon>
        <taxon>Jhansiroadvirus gwaliVC1</taxon>
    </lineage>
</organism>
<sequence length="529" mass="59119">MVHNIMTEESVVLKPSRGAMRVLNIARQELEPDLADGGKYSHTMLRGALGKMDKQVIRIASVLHVIRNWFNEEGTPTKSREIEMETMQEALVIFGELSKTYINAANASGYAGDEAEMSKLIEIIIKLAKQNKGITNSRAIYESARKVRPFVGQAGVMKRIEEKLIPMLEDRHYVCNVGKFIYINPCLMGLKMFLLDLYRFCESRESFNRRELAKYVFKHRECVRLASNAGFRPAILHQVLVKSFWLATYANSDRKNNSELVLKARDSGHVSIARANSENNMSFVALGCMSVIARDETISGIMDAGARGIGVSERFYWCVSKHSRKAMAQLEGVKKELKGERSGTELTALLESRDELEEKLEKLCDIVFPVSDTTPEGLAKINNRRELCCYFRFDFDTNKLTPQEIIATAESQNISPLRVAIQANGYRQSSSFWEPVKDIGGANDRYPVISLGNDFDVVGKLARSIANSVQFPEASAYMHFIGCVSAAMCGRFSVEYHGTEQPTALYVVTSQPPSTGKSAINSCNCAYGL</sequence>
<accession>A0A6M5CCU5</accession>
<reference evidence="1" key="1">
    <citation type="submission" date="2020-04" db="EMBL/GenBank/DDBJ databases">
        <authorList>
            <person name="Kumar P."/>
            <person name="Meghvansi M.K."/>
            <person name="Kamboj D.V."/>
        </authorList>
    </citation>
    <scope>NUCLEOTIDE SEQUENCE [LARGE SCALE GENOMIC DNA]</scope>
</reference>
<gene>
    <name evidence="1" type="ORF">2019VC1_31</name>
</gene>
<name>A0A6M5CCU5_9CAUD</name>
<dbReference type="Pfam" id="PF13148">
    <property type="entry name" value="DUF3987"/>
    <property type="match status" value="1"/>
</dbReference>
<proteinExistence type="predicted"/>
<dbReference type="InterPro" id="IPR025048">
    <property type="entry name" value="DUF3987"/>
</dbReference>